<gene>
    <name evidence="2" type="ORF">FCALED_LOCUS1791</name>
</gene>
<feature type="compositionally biased region" description="Acidic residues" evidence="1">
    <location>
        <begin position="21"/>
        <end position="31"/>
    </location>
</feature>
<dbReference type="EMBL" id="CAJVPQ010000243">
    <property type="protein sequence ID" value="CAG8461989.1"/>
    <property type="molecule type" value="Genomic_DNA"/>
</dbReference>
<dbReference type="OrthoDB" id="2343581at2759"/>
<dbReference type="Proteomes" id="UP000789570">
    <property type="component" value="Unassembled WGS sequence"/>
</dbReference>
<evidence type="ECO:0000256" key="1">
    <source>
        <dbReference type="SAM" id="MobiDB-lite"/>
    </source>
</evidence>
<sequence>MSKRYPGRKNTQRAPKKLTSDGDDSNDNDGEDLLKIFKAFHERMEKKTINKQKHLSAECDKTIQHVSQLANELILRQKKEM</sequence>
<accession>A0A9N8VP70</accession>
<feature type="compositionally biased region" description="Basic residues" evidence="1">
    <location>
        <begin position="1"/>
        <end position="16"/>
    </location>
</feature>
<comment type="caution">
    <text evidence="2">The sequence shown here is derived from an EMBL/GenBank/DDBJ whole genome shotgun (WGS) entry which is preliminary data.</text>
</comment>
<evidence type="ECO:0000313" key="3">
    <source>
        <dbReference type="Proteomes" id="UP000789570"/>
    </source>
</evidence>
<proteinExistence type="predicted"/>
<feature type="region of interest" description="Disordered" evidence="1">
    <location>
        <begin position="1"/>
        <end position="31"/>
    </location>
</feature>
<reference evidence="2" key="1">
    <citation type="submission" date="2021-06" db="EMBL/GenBank/DDBJ databases">
        <authorList>
            <person name="Kallberg Y."/>
            <person name="Tangrot J."/>
            <person name="Rosling A."/>
        </authorList>
    </citation>
    <scope>NUCLEOTIDE SEQUENCE</scope>
    <source>
        <strain evidence="2">UK204</strain>
    </source>
</reference>
<name>A0A9N8VP70_9GLOM</name>
<protein>
    <submittedName>
        <fullName evidence="2">8719_t:CDS:1</fullName>
    </submittedName>
</protein>
<evidence type="ECO:0000313" key="2">
    <source>
        <dbReference type="EMBL" id="CAG8461989.1"/>
    </source>
</evidence>
<dbReference type="AlphaFoldDB" id="A0A9N8VP70"/>
<keyword evidence="3" id="KW-1185">Reference proteome</keyword>
<organism evidence="2 3">
    <name type="scientific">Funneliformis caledonium</name>
    <dbReference type="NCBI Taxonomy" id="1117310"/>
    <lineage>
        <taxon>Eukaryota</taxon>
        <taxon>Fungi</taxon>
        <taxon>Fungi incertae sedis</taxon>
        <taxon>Mucoromycota</taxon>
        <taxon>Glomeromycotina</taxon>
        <taxon>Glomeromycetes</taxon>
        <taxon>Glomerales</taxon>
        <taxon>Glomeraceae</taxon>
        <taxon>Funneliformis</taxon>
    </lineage>
</organism>